<accession>A0A8T0LU22</accession>
<dbReference type="Proteomes" id="UP000785171">
    <property type="component" value="Unassembled WGS sequence"/>
</dbReference>
<dbReference type="PROSITE" id="PS00092">
    <property type="entry name" value="N6_MTASE"/>
    <property type="match status" value="1"/>
</dbReference>
<evidence type="ECO:0000256" key="3">
    <source>
        <dbReference type="ARBA" id="ARBA00022691"/>
    </source>
</evidence>
<keyword evidence="3" id="KW-0949">S-adenosyl-L-methionine</keyword>
<dbReference type="GO" id="GO:0003676">
    <property type="term" value="F:nucleic acid binding"/>
    <property type="evidence" value="ECO:0007669"/>
    <property type="project" value="InterPro"/>
</dbReference>
<reference evidence="6" key="1">
    <citation type="journal article" date="2015" name="Genom Data">
        <title>Genome sequences of six Phytophthora species associated with forests in New Zealand.</title>
        <authorList>
            <person name="Studholme D.J."/>
            <person name="McDougal R.L."/>
            <person name="Sambles C."/>
            <person name="Hansen E."/>
            <person name="Hardy G."/>
            <person name="Grant M."/>
            <person name="Ganley R.J."/>
            <person name="Williams N.M."/>
        </authorList>
    </citation>
    <scope>NUCLEOTIDE SEQUENCE</scope>
    <source>
        <strain evidence="6">NZFS 2646</strain>
    </source>
</reference>
<comment type="caution">
    <text evidence="6">The sequence shown here is derived from an EMBL/GenBank/DDBJ whole genome shotgun (WGS) entry which is preliminary data.</text>
</comment>
<name>A0A8T0LU22_9STRA</name>
<feature type="domain" description="Methyltransferase" evidence="5">
    <location>
        <begin position="111"/>
        <end position="202"/>
    </location>
</feature>
<dbReference type="NCBIfam" id="TIGR00536">
    <property type="entry name" value="hemK_fam"/>
    <property type="match status" value="1"/>
</dbReference>
<gene>
    <name evidence="6" type="ORF">JM16_005926</name>
</gene>
<dbReference type="InterPro" id="IPR050320">
    <property type="entry name" value="N5-glutamine_MTase"/>
</dbReference>
<reference evidence="6" key="2">
    <citation type="submission" date="2020-06" db="EMBL/GenBank/DDBJ databases">
        <authorList>
            <person name="Studholme D.J."/>
        </authorList>
    </citation>
    <scope>NUCLEOTIDE SEQUENCE</scope>
    <source>
        <strain evidence="6">NZFS 2646</strain>
    </source>
</reference>
<dbReference type="SUPFAM" id="SSF53335">
    <property type="entry name" value="S-adenosyl-L-methionine-dependent methyltransferases"/>
    <property type="match status" value="1"/>
</dbReference>
<proteinExistence type="predicted"/>
<dbReference type="InterPro" id="IPR004556">
    <property type="entry name" value="HemK-like"/>
</dbReference>
<dbReference type="GO" id="GO:0032259">
    <property type="term" value="P:methylation"/>
    <property type="evidence" value="ECO:0007669"/>
    <property type="project" value="UniProtKB-KW"/>
</dbReference>
<evidence type="ECO:0000256" key="2">
    <source>
        <dbReference type="ARBA" id="ARBA00022679"/>
    </source>
</evidence>
<evidence type="ECO:0000313" key="7">
    <source>
        <dbReference type="Proteomes" id="UP000785171"/>
    </source>
</evidence>
<organism evidence="6 7">
    <name type="scientific">Phytophthora kernoviae</name>
    <dbReference type="NCBI Taxonomy" id="325452"/>
    <lineage>
        <taxon>Eukaryota</taxon>
        <taxon>Sar</taxon>
        <taxon>Stramenopiles</taxon>
        <taxon>Oomycota</taxon>
        <taxon>Peronosporomycetes</taxon>
        <taxon>Peronosporales</taxon>
        <taxon>Peronosporaceae</taxon>
        <taxon>Phytophthora</taxon>
    </lineage>
</organism>
<dbReference type="PANTHER" id="PTHR18895">
    <property type="entry name" value="HEMK METHYLTRANSFERASE"/>
    <property type="match status" value="1"/>
</dbReference>
<dbReference type="InterPro" id="IPR029063">
    <property type="entry name" value="SAM-dependent_MTases_sf"/>
</dbReference>
<dbReference type="CDD" id="cd02440">
    <property type="entry name" value="AdoMet_MTases"/>
    <property type="match status" value="1"/>
</dbReference>
<protein>
    <recommendedName>
        <fullName evidence="5">Methyltransferase domain-containing protein</fullName>
    </recommendedName>
</protein>
<dbReference type="AlphaFoldDB" id="A0A8T0LU22"/>
<dbReference type="EMBL" id="JPWV03000209">
    <property type="protein sequence ID" value="KAG2521183.1"/>
    <property type="molecule type" value="Genomic_DNA"/>
</dbReference>
<evidence type="ECO:0000256" key="4">
    <source>
        <dbReference type="SAM" id="MobiDB-lite"/>
    </source>
</evidence>
<dbReference type="Gene3D" id="1.10.8.10">
    <property type="entry name" value="DNA helicase RuvA subunit, C-terminal domain"/>
    <property type="match status" value="1"/>
</dbReference>
<dbReference type="InterPro" id="IPR025714">
    <property type="entry name" value="Methyltranfer_dom"/>
</dbReference>
<feature type="compositionally biased region" description="Basic and acidic residues" evidence="4">
    <location>
        <begin position="371"/>
        <end position="381"/>
    </location>
</feature>
<evidence type="ECO:0000256" key="1">
    <source>
        <dbReference type="ARBA" id="ARBA00022603"/>
    </source>
</evidence>
<sequence length="483" mass="54000">MALNGDRIVDVEWRGAAGAHSLDFVLRLQGPDDAFTASRPYPKLCLTEQETSKLAHSVELRSNGEPLAYVLGRKDFWSLEFAVSKDTLIPRSDSEVLIETLVDQFDSRTPLRILDIGTGSGCLLLSALAEFPHATGVGIDISQAALAVAEQNARSNKLDQRATFTLRDLKALPELREDAEADHVLYQRFDVILCNPPYIPCRELHLVAPDVLKYEPHLALFSDGGPTVADDDMDPQGLPERSQQRKQQKKDETSPQSEPHSKKKGRSSPSTDDPIRGSTPEGLGLEATVRYQKARLRVLQDEADAAIAQAQQLQTAQNSLKTEIDTLKAENATLNKKAQQSQQLLEKQRELSAAQEAKQRILEGQLSAAEARAEETQRAEKMTSQQFRSKDVRLNRALEELEKAKAQLQEEKRSHGEQMVTKAEYDQVVRDSKKLDKQKGELLAAFKKQMKLIDLLKRQRIHMEAAKMLSFTEAEFSKTLELG</sequence>
<evidence type="ECO:0000259" key="5">
    <source>
        <dbReference type="Pfam" id="PF13847"/>
    </source>
</evidence>
<feature type="region of interest" description="Disordered" evidence="4">
    <location>
        <begin position="368"/>
        <end position="387"/>
    </location>
</feature>
<keyword evidence="1" id="KW-0489">Methyltransferase</keyword>
<dbReference type="PANTHER" id="PTHR18895:SF74">
    <property type="entry name" value="MTRF1L RELEASE FACTOR GLUTAMINE METHYLTRANSFERASE"/>
    <property type="match status" value="1"/>
</dbReference>
<dbReference type="GO" id="GO:0036009">
    <property type="term" value="F:protein-glutamine N-methyltransferase activity"/>
    <property type="evidence" value="ECO:0007669"/>
    <property type="project" value="TreeGrafter"/>
</dbReference>
<dbReference type="InterPro" id="IPR002052">
    <property type="entry name" value="DNA_methylase_N6_adenine_CS"/>
</dbReference>
<dbReference type="Pfam" id="PF13847">
    <property type="entry name" value="Methyltransf_31"/>
    <property type="match status" value="1"/>
</dbReference>
<feature type="region of interest" description="Disordered" evidence="4">
    <location>
        <begin position="223"/>
        <end position="284"/>
    </location>
</feature>
<keyword evidence="2" id="KW-0808">Transferase</keyword>
<dbReference type="Gene3D" id="3.40.50.150">
    <property type="entry name" value="Vaccinia Virus protein VP39"/>
    <property type="match status" value="1"/>
</dbReference>
<evidence type="ECO:0000313" key="6">
    <source>
        <dbReference type="EMBL" id="KAG2521183.1"/>
    </source>
</evidence>